<gene>
    <name evidence="1" type="primary">Acey_s0021.g437</name>
    <name evidence="1" type="ORF">Y032_0021g437</name>
</gene>
<accession>A0A016V0L9</accession>
<reference evidence="2" key="1">
    <citation type="journal article" date="2015" name="Nat. Genet.">
        <title>The genome and transcriptome of the zoonotic hookworm Ancylostoma ceylanicum identify infection-specific gene families.</title>
        <authorList>
            <person name="Schwarz E.M."/>
            <person name="Hu Y."/>
            <person name="Antoshechkin I."/>
            <person name="Miller M.M."/>
            <person name="Sternberg P.W."/>
            <person name="Aroian R.V."/>
        </authorList>
    </citation>
    <scope>NUCLEOTIDE SEQUENCE</scope>
    <source>
        <strain evidence="2">HY135</strain>
    </source>
</reference>
<organism evidence="1 2">
    <name type="scientific">Ancylostoma ceylanicum</name>
    <dbReference type="NCBI Taxonomy" id="53326"/>
    <lineage>
        <taxon>Eukaryota</taxon>
        <taxon>Metazoa</taxon>
        <taxon>Ecdysozoa</taxon>
        <taxon>Nematoda</taxon>
        <taxon>Chromadorea</taxon>
        <taxon>Rhabditida</taxon>
        <taxon>Rhabditina</taxon>
        <taxon>Rhabditomorpha</taxon>
        <taxon>Strongyloidea</taxon>
        <taxon>Ancylostomatidae</taxon>
        <taxon>Ancylostomatinae</taxon>
        <taxon>Ancylostoma</taxon>
    </lineage>
</organism>
<protein>
    <submittedName>
        <fullName evidence="1">Uncharacterized protein</fullName>
    </submittedName>
</protein>
<name>A0A016V0L9_9BILA</name>
<comment type="caution">
    <text evidence="1">The sequence shown here is derived from an EMBL/GenBank/DDBJ whole genome shotgun (WGS) entry which is preliminary data.</text>
</comment>
<dbReference type="Proteomes" id="UP000024635">
    <property type="component" value="Unassembled WGS sequence"/>
</dbReference>
<proteinExistence type="predicted"/>
<dbReference type="AlphaFoldDB" id="A0A016V0L9"/>
<sequence length="74" mass="8427">MNLQKSSLFQNNRRIRLGPAMLLGAATLSSRARDPAITSEHTVTPITASFSKMHRQIYNLCFSEYLNCDYSECR</sequence>
<evidence type="ECO:0000313" key="2">
    <source>
        <dbReference type="Proteomes" id="UP000024635"/>
    </source>
</evidence>
<keyword evidence="2" id="KW-1185">Reference proteome</keyword>
<dbReference type="EMBL" id="JARK01001357">
    <property type="protein sequence ID" value="EYC20806.1"/>
    <property type="molecule type" value="Genomic_DNA"/>
</dbReference>
<evidence type="ECO:0000313" key="1">
    <source>
        <dbReference type="EMBL" id="EYC20806.1"/>
    </source>
</evidence>